<evidence type="ECO:0000313" key="1">
    <source>
        <dbReference type="EMBL" id="KAK0054428.1"/>
    </source>
</evidence>
<dbReference type="InterPro" id="IPR008984">
    <property type="entry name" value="SMAD_FHA_dom_sf"/>
</dbReference>
<evidence type="ECO:0000313" key="2">
    <source>
        <dbReference type="Proteomes" id="UP001233172"/>
    </source>
</evidence>
<feature type="non-terminal residue" evidence="1">
    <location>
        <position position="1"/>
    </location>
</feature>
<gene>
    <name evidence="1" type="ORF">Bpfe_016256</name>
</gene>
<keyword evidence="2" id="KW-1185">Reference proteome</keyword>
<dbReference type="AlphaFoldDB" id="A0AAD8BI63"/>
<dbReference type="InterPro" id="IPR052212">
    <property type="entry name" value="PH-like_domain"/>
</dbReference>
<reference evidence="1" key="1">
    <citation type="journal article" date="2023" name="PLoS Negl. Trop. Dis.">
        <title>A genome sequence for Biomphalaria pfeifferi, the major vector snail for the human-infecting parasite Schistosoma mansoni.</title>
        <authorList>
            <person name="Bu L."/>
            <person name="Lu L."/>
            <person name="Laidemitt M.R."/>
            <person name="Zhang S.M."/>
            <person name="Mutuku M."/>
            <person name="Mkoji G."/>
            <person name="Steinauer M."/>
            <person name="Loker E.S."/>
        </authorList>
    </citation>
    <scope>NUCLEOTIDE SEQUENCE</scope>
    <source>
        <strain evidence="1">KasaAsao</strain>
    </source>
</reference>
<dbReference type="EMBL" id="JASAOG010000078">
    <property type="protein sequence ID" value="KAK0054428.1"/>
    <property type="molecule type" value="Genomic_DNA"/>
</dbReference>
<reference evidence="1" key="2">
    <citation type="submission" date="2023-04" db="EMBL/GenBank/DDBJ databases">
        <authorList>
            <person name="Bu L."/>
            <person name="Lu L."/>
            <person name="Laidemitt M.R."/>
            <person name="Zhang S.M."/>
            <person name="Mutuku M."/>
            <person name="Mkoji G."/>
            <person name="Steinauer M."/>
            <person name="Loker E.S."/>
        </authorList>
    </citation>
    <scope>NUCLEOTIDE SEQUENCE</scope>
    <source>
        <strain evidence="1">KasaAsao</strain>
        <tissue evidence="1">Whole Snail</tissue>
    </source>
</reference>
<organism evidence="1 2">
    <name type="scientific">Biomphalaria pfeifferi</name>
    <name type="common">Bloodfluke planorb</name>
    <name type="synonym">Freshwater snail</name>
    <dbReference type="NCBI Taxonomy" id="112525"/>
    <lineage>
        <taxon>Eukaryota</taxon>
        <taxon>Metazoa</taxon>
        <taxon>Spiralia</taxon>
        <taxon>Lophotrochozoa</taxon>
        <taxon>Mollusca</taxon>
        <taxon>Gastropoda</taxon>
        <taxon>Heterobranchia</taxon>
        <taxon>Euthyneura</taxon>
        <taxon>Panpulmonata</taxon>
        <taxon>Hygrophila</taxon>
        <taxon>Lymnaeoidea</taxon>
        <taxon>Planorbidae</taxon>
        <taxon>Biomphalaria</taxon>
    </lineage>
</organism>
<dbReference type="PANTHER" id="PTHR12156">
    <property type="entry name" value="PLECKSTRIN HOMOLOGY-LIKE DOMAIN, FAMILY B, MEMBER 3"/>
    <property type="match status" value="1"/>
</dbReference>
<comment type="caution">
    <text evidence="1">The sequence shown here is derived from an EMBL/GenBank/DDBJ whole genome shotgun (WGS) entry which is preliminary data.</text>
</comment>
<name>A0AAD8BI63_BIOPF</name>
<dbReference type="Gene3D" id="2.60.200.20">
    <property type="match status" value="1"/>
</dbReference>
<protein>
    <recommendedName>
        <fullName evidence="3">FHA domain-containing protein</fullName>
    </recommendedName>
</protein>
<dbReference type="Proteomes" id="UP001233172">
    <property type="component" value="Unassembled WGS sequence"/>
</dbReference>
<sequence length="107" mass="11510">MKTSLQDHVAVTETNNAVKVRAGEPHLVSLGSGRLSTAVTILPLSQGLTRIGTKYARVPQDILLEGSGIQDEHCILENDNGLIIFHPIGQRCVVDNMLISGPIKLSQ</sequence>
<evidence type="ECO:0008006" key="3">
    <source>
        <dbReference type="Google" id="ProtNLM"/>
    </source>
</evidence>
<proteinExistence type="predicted"/>
<dbReference type="PANTHER" id="PTHR12156:SF5">
    <property type="entry name" value="FI18040P1"/>
    <property type="match status" value="1"/>
</dbReference>
<dbReference type="SUPFAM" id="SSF49879">
    <property type="entry name" value="SMAD/FHA domain"/>
    <property type="match status" value="1"/>
</dbReference>
<accession>A0AAD8BI63</accession>